<comment type="caution">
    <text evidence="1">The sequence shown here is derived from an EMBL/GenBank/DDBJ whole genome shotgun (WGS) entry which is preliminary data.</text>
</comment>
<dbReference type="Proteomes" id="UP000029644">
    <property type="component" value="Unassembled WGS sequence"/>
</dbReference>
<dbReference type="AlphaFoldDB" id="A0A090VEW0"/>
<evidence type="ECO:0000313" key="1">
    <source>
        <dbReference type="EMBL" id="GAL63301.1"/>
    </source>
</evidence>
<evidence type="ECO:0000313" key="2">
    <source>
        <dbReference type="Proteomes" id="UP000029644"/>
    </source>
</evidence>
<organism evidence="1 2">
    <name type="scientific">Algibacter lectus</name>
    <dbReference type="NCBI Taxonomy" id="221126"/>
    <lineage>
        <taxon>Bacteria</taxon>
        <taxon>Pseudomonadati</taxon>
        <taxon>Bacteroidota</taxon>
        <taxon>Flavobacteriia</taxon>
        <taxon>Flavobacteriales</taxon>
        <taxon>Flavobacteriaceae</taxon>
        <taxon>Algibacter</taxon>
    </lineage>
</organism>
<gene>
    <name evidence="1" type="ORF">JCM19300_1323</name>
</gene>
<dbReference type="OrthoDB" id="5194528at2"/>
<dbReference type="RefSeq" id="WP_042505125.1">
    <property type="nucleotide sequence ID" value="NZ_BBNQ01000010.1"/>
</dbReference>
<dbReference type="EMBL" id="BBNQ01000010">
    <property type="protein sequence ID" value="GAL63301.1"/>
    <property type="molecule type" value="Genomic_DNA"/>
</dbReference>
<protein>
    <submittedName>
        <fullName evidence="1">Uncharacterized protein</fullName>
    </submittedName>
</protein>
<proteinExistence type="predicted"/>
<sequence>MIETIENYCKTNDYEDFEKIGNEFVFHIDWREFDDAIVEYCESRIQTGFLSAKLNNDVLSINYDRNNFQTKITDSRDTTLKFLNKILLPKYEIRFCSITFPSDTLGFIILSSEKWGEVEKRVSKVKLDKVFEPIRENSKMFEREFKIEFDDNIKLDLE</sequence>
<accession>A0A090VEW0</accession>
<reference evidence="1 2" key="1">
    <citation type="journal article" date="2014" name="Genome Announc.">
        <title>Draft Genome Sequences of Marine Flavobacterium Algibacter lectus Strains SS8 and NR4.</title>
        <authorList>
            <person name="Takatani N."/>
            <person name="Nakanishi M."/>
            <person name="Meirelles P."/>
            <person name="Mino S."/>
            <person name="Suda W."/>
            <person name="Oshima K."/>
            <person name="Hattori M."/>
            <person name="Ohkuma M."/>
            <person name="Hosokawa M."/>
            <person name="Miyashita K."/>
            <person name="Thompson F.L."/>
            <person name="Niwa A."/>
            <person name="Sawabe T."/>
            <person name="Sawabe T."/>
        </authorList>
    </citation>
    <scope>NUCLEOTIDE SEQUENCE [LARGE SCALE GENOMIC DNA]</scope>
    <source>
        <strain evidence="1 2">JCM 19300</strain>
    </source>
</reference>
<name>A0A090VEW0_9FLAO</name>